<dbReference type="PANTHER" id="PTHR42756:SF1">
    <property type="entry name" value="TRANSCRIPTIONAL REPRESSOR OF EMRAB OPERON"/>
    <property type="match status" value="1"/>
</dbReference>
<dbReference type="InterPro" id="IPR036390">
    <property type="entry name" value="WH_DNA-bd_sf"/>
</dbReference>
<proteinExistence type="predicted"/>
<comment type="caution">
    <text evidence="5">The sequence shown here is derived from an EMBL/GenBank/DDBJ whole genome shotgun (WGS) entry which is preliminary data.</text>
</comment>
<dbReference type="GO" id="GO:0003677">
    <property type="term" value="F:DNA binding"/>
    <property type="evidence" value="ECO:0007669"/>
    <property type="project" value="UniProtKB-KW"/>
</dbReference>
<evidence type="ECO:0000259" key="4">
    <source>
        <dbReference type="PROSITE" id="PS50995"/>
    </source>
</evidence>
<organism evidence="5 6">
    <name type="scientific">Luteibacter anthropi</name>
    <dbReference type="NCBI Taxonomy" id="564369"/>
    <lineage>
        <taxon>Bacteria</taxon>
        <taxon>Pseudomonadati</taxon>
        <taxon>Pseudomonadota</taxon>
        <taxon>Gammaproteobacteria</taxon>
        <taxon>Lysobacterales</taxon>
        <taxon>Rhodanobacteraceae</taxon>
        <taxon>Luteibacter</taxon>
    </lineage>
</organism>
<evidence type="ECO:0000313" key="6">
    <source>
        <dbReference type="Proteomes" id="UP000490980"/>
    </source>
</evidence>
<protein>
    <submittedName>
        <fullName evidence="5">MarR family transcriptional regulator</fullName>
    </submittedName>
</protein>
<evidence type="ECO:0000256" key="2">
    <source>
        <dbReference type="ARBA" id="ARBA00023125"/>
    </source>
</evidence>
<feature type="domain" description="HTH marR-type" evidence="4">
    <location>
        <begin position="10"/>
        <end position="142"/>
    </location>
</feature>
<evidence type="ECO:0000256" key="3">
    <source>
        <dbReference type="ARBA" id="ARBA00023163"/>
    </source>
</evidence>
<evidence type="ECO:0000313" key="5">
    <source>
        <dbReference type="EMBL" id="NII06722.1"/>
    </source>
</evidence>
<evidence type="ECO:0000256" key="1">
    <source>
        <dbReference type="ARBA" id="ARBA00023015"/>
    </source>
</evidence>
<dbReference type="Proteomes" id="UP000490980">
    <property type="component" value="Unassembled WGS sequence"/>
</dbReference>
<dbReference type="RefSeq" id="WP_166947913.1">
    <property type="nucleotide sequence ID" value="NZ_JAARLZ010000004.1"/>
</dbReference>
<name>A0A7X5UAF9_9GAMM</name>
<keyword evidence="2" id="KW-0238">DNA-binding</keyword>
<dbReference type="InterPro" id="IPR000835">
    <property type="entry name" value="HTH_MarR-typ"/>
</dbReference>
<dbReference type="Pfam" id="PF12802">
    <property type="entry name" value="MarR_2"/>
    <property type="match status" value="1"/>
</dbReference>
<keyword evidence="3" id="KW-0804">Transcription</keyword>
<dbReference type="InterPro" id="IPR036388">
    <property type="entry name" value="WH-like_DNA-bd_sf"/>
</dbReference>
<dbReference type="SUPFAM" id="SSF46785">
    <property type="entry name" value="Winged helix' DNA-binding domain"/>
    <property type="match status" value="1"/>
</dbReference>
<dbReference type="SMART" id="SM00347">
    <property type="entry name" value="HTH_MARR"/>
    <property type="match status" value="1"/>
</dbReference>
<reference evidence="5 6" key="1">
    <citation type="submission" date="2020-03" db="EMBL/GenBank/DDBJ databases">
        <authorList>
            <person name="Lai Q."/>
        </authorList>
    </citation>
    <scope>NUCLEOTIDE SEQUENCE [LARGE SCALE GENOMIC DNA]</scope>
    <source>
        <strain evidence="5 6">CCUG 25036</strain>
    </source>
</reference>
<dbReference type="PROSITE" id="PS50995">
    <property type="entry name" value="HTH_MARR_2"/>
    <property type="match status" value="1"/>
</dbReference>
<dbReference type="EMBL" id="JAARLZ010000004">
    <property type="protein sequence ID" value="NII06722.1"/>
    <property type="molecule type" value="Genomic_DNA"/>
</dbReference>
<dbReference type="GO" id="GO:0003700">
    <property type="term" value="F:DNA-binding transcription factor activity"/>
    <property type="evidence" value="ECO:0007669"/>
    <property type="project" value="InterPro"/>
</dbReference>
<dbReference type="PANTHER" id="PTHR42756">
    <property type="entry name" value="TRANSCRIPTIONAL REGULATOR, MARR"/>
    <property type="match status" value="1"/>
</dbReference>
<keyword evidence="1" id="KW-0805">Transcription regulation</keyword>
<gene>
    <name evidence="5" type="ORF">HBF25_10030</name>
</gene>
<dbReference type="PRINTS" id="PR00598">
    <property type="entry name" value="HTHMARR"/>
</dbReference>
<dbReference type="Gene3D" id="1.10.10.10">
    <property type="entry name" value="Winged helix-like DNA-binding domain superfamily/Winged helix DNA-binding domain"/>
    <property type="match status" value="1"/>
</dbReference>
<accession>A0A7X5UAF9</accession>
<keyword evidence="6" id="KW-1185">Reference proteome</keyword>
<dbReference type="AlphaFoldDB" id="A0A7X5UAF9"/>
<sequence length="153" mass="16641">MATESRVVGPGEAMRRIGQVYRTFGKLVDGPLRKLGFSMGQLPVIVTLKNTGALSQTELARIAQVEQPSMAQLLGRMERDGLVERVPDPADGRSRLVSLTRLAQRQIPQGKAVMDDASELALAGFSSAERQQLLDWLSRIEANLEGALAQEKG</sequence>